<accession>A0A6J8D3K1</accession>
<evidence type="ECO:0000313" key="1">
    <source>
        <dbReference type="EMBL" id="CAC5401720.1"/>
    </source>
</evidence>
<organism evidence="1 2">
    <name type="scientific">Mytilus coruscus</name>
    <name type="common">Sea mussel</name>
    <dbReference type="NCBI Taxonomy" id="42192"/>
    <lineage>
        <taxon>Eukaryota</taxon>
        <taxon>Metazoa</taxon>
        <taxon>Spiralia</taxon>
        <taxon>Lophotrochozoa</taxon>
        <taxon>Mollusca</taxon>
        <taxon>Bivalvia</taxon>
        <taxon>Autobranchia</taxon>
        <taxon>Pteriomorphia</taxon>
        <taxon>Mytilida</taxon>
        <taxon>Mytiloidea</taxon>
        <taxon>Mytilidae</taxon>
        <taxon>Mytilinae</taxon>
        <taxon>Mytilus</taxon>
    </lineage>
</organism>
<protein>
    <submittedName>
        <fullName evidence="1">Uncharacterized protein</fullName>
    </submittedName>
</protein>
<name>A0A6J8D3K1_MYTCO</name>
<sequence length="199" mass="22496">MKEDIQIWISQCDIRGANKPPQKLSRVPLGKVPVGGPLDRLATDLLGPLPLTPRNYRTLVSMIKSYLRGEQTNGDPNHGCLASAYRDCPNHTTSLTPHVIKLGREIRFPFELTREETEFVPETEEATWGAHALKVGERLQKAHHVARNHLDVNLRKRKITTMSKPTFSNTKSLTKCGTYMKLGEKAVVLNNNRCIWVYV</sequence>
<evidence type="ECO:0000313" key="2">
    <source>
        <dbReference type="Proteomes" id="UP000507470"/>
    </source>
</evidence>
<reference evidence="1 2" key="1">
    <citation type="submission" date="2020-06" db="EMBL/GenBank/DDBJ databases">
        <authorList>
            <person name="Li R."/>
            <person name="Bekaert M."/>
        </authorList>
    </citation>
    <scope>NUCLEOTIDE SEQUENCE [LARGE SCALE GENOMIC DNA]</scope>
    <source>
        <strain evidence="2">wild</strain>
    </source>
</reference>
<gene>
    <name evidence="1" type="ORF">MCOR_35775</name>
</gene>
<dbReference type="Proteomes" id="UP000507470">
    <property type="component" value="Unassembled WGS sequence"/>
</dbReference>
<proteinExistence type="predicted"/>
<dbReference type="AlphaFoldDB" id="A0A6J8D3K1"/>
<keyword evidence="2" id="KW-1185">Reference proteome</keyword>
<dbReference type="EMBL" id="CACVKT020006451">
    <property type="protein sequence ID" value="CAC5401720.1"/>
    <property type="molecule type" value="Genomic_DNA"/>
</dbReference>
<dbReference type="OrthoDB" id="6110546at2759"/>